<accession>A0ACC1XV74</accession>
<comment type="caution">
    <text evidence="1">The sequence shown here is derived from an EMBL/GenBank/DDBJ whole genome shotgun (WGS) entry which is preliminary data.</text>
</comment>
<proteinExistence type="predicted"/>
<evidence type="ECO:0000313" key="1">
    <source>
        <dbReference type="EMBL" id="KAJ4715175.1"/>
    </source>
</evidence>
<protein>
    <submittedName>
        <fullName evidence="1">3-hydroxyisobutyryl-CoA hydrolase 1</fullName>
    </submittedName>
</protein>
<dbReference type="Proteomes" id="UP001164539">
    <property type="component" value="Chromosome 7"/>
</dbReference>
<gene>
    <name evidence="1" type="ORF">OWV82_013563</name>
</gene>
<dbReference type="EMBL" id="CM051400">
    <property type="protein sequence ID" value="KAJ4715175.1"/>
    <property type="molecule type" value="Genomic_DNA"/>
</dbReference>
<name>A0ACC1XV74_MELAZ</name>
<organism evidence="1 2">
    <name type="scientific">Melia azedarach</name>
    <name type="common">Chinaberry tree</name>
    <dbReference type="NCBI Taxonomy" id="155640"/>
    <lineage>
        <taxon>Eukaryota</taxon>
        <taxon>Viridiplantae</taxon>
        <taxon>Streptophyta</taxon>
        <taxon>Embryophyta</taxon>
        <taxon>Tracheophyta</taxon>
        <taxon>Spermatophyta</taxon>
        <taxon>Magnoliopsida</taxon>
        <taxon>eudicotyledons</taxon>
        <taxon>Gunneridae</taxon>
        <taxon>Pentapetalae</taxon>
        <taxon>rosids</taxon>
        <taxon>malvids</taxon>
        <taxon>Sapindales</taxon>
        <taxon>Meliaceae</taxon>
        <taxon>Melia</taxon>
    </lineage>
</organism>
<reference evidence="1 2" key="1">
    <citation type="journal article" date="2023" name="Science">
        <title>Complex scaffold remodeling in plant triterpene biosynthesis.</title>
        <authorList>
            <person name="De La Pena R."/>
            <person name="Hodgson H."/>
            <person name="Liu J.C."/>
            <person name="Stephenson M.J."/>
            <person name="Martin A.C."/>
            <person name="Owen C."/>
            <person name="Harkess A."/>
            <person name="Leebens-Mack J."/>
            <person name="Jimenez L.E."/>
            <person name="Osbourn A."/>
            <person name="Sattely E.S."/>
        </authorList>
    </citation>
    <scope>NUCLEOTIDE SEQUENCE [LARGE SCALE GENOMIC DNA]</scope>
    <source>
        <strain evidence="2">cv. JPN11</strain>
        <tissue evidence="1">Leaf</tissue>
    </source>
</reference>
<evidence type="ECO:0000313" key="2">
    <source>
        <dbReference type="Proteomes" id="UP001164539"/>
    </source>
</evidence>
<sequence>MTEGHWTFGTLYYKKELILAHFLATYKKPLVALIDGTVMGAGAGLSMYAPFRIVTENTVFAMPEAAIGLFPDVGASHFLSRLPGFLGEYLGLAGARLDGAGMIACGLATHLVLSKDLYRLENALEGLTCSNATSISHLINKFVYQTNYVKQDSAYYDRLKIANKCFSRKTVEEILLALEKEVEYGEQQWIIDAINSMKSACPASLKIFLRTIREGRTQSLEQCLVREYNIVSHICRGTVSHDFYEGIRAVVIDKDKKPKWELSKLELITEEIVDQYFRNVDDDEDNWDPLKLPPRSSNGLTIEAARSKL</sequence>
<keyword evidence="2" id="KW-1185">Reference proteome</keyword>
<keyword evidence="1" id="KW-0378">Hydrolase</keyword>